<name>D2EFM1_PARA4</name>
<dbReference type="AlphaFoldDB" id="D2EFM1"/>
<accession>D2EFM1</accession>
<feature type="transmembrane region" description="Helical" evidence="1">
    <location>
        <begin position="68"/>
        <end position="92"/>
    </location>
</feature>
<proteinExistence type="predicted"/>
<sequence length="124" mass="14160">MIDDLLVILSVSFIVLAIQIFSSFVAYDIYKFNRNRKGWIGVILGNAVIASQDFVFILYIKYANIQNLGLLSGFIFILFPLAISIFLLIGFISMRKGFIQFDLLSQETLSKINKVNKKSKKKKK</sequence>
<feature type="transmembrane region" description="Helical" evidence="1">
    <location>
        <begin position="6"/>
        <end position="27"/>
    </location>
</feature>
<dbReference type="Proteomes" id="UP000009375">
    <property type="component" value="Unassembled WGS sequence"/>
</dbReference>
<evidence type="ECO:0000313" key="3">
    <source>
        <dbReference type="Proteomes" id="UP000009375"/>
    </source>
</evidence>
<organism evidence="2 3">
    <name type="scientific">Candidatus Parvarchaeum acidiphilum ARMAN-4</name>
    <dbReference type="NCBI Taxonomy" id="662760"/>
    <lineage>
        <taxon>Archaea</taxon>
        <taxon>Candidatus Parvarchaeota</taxon>
        <taxon>Candidatus Parvarchaeum</taxon>
    </lineage>
</organism>
<keyword evidence="1" id="KW-1133">Transmembrane helix</keyword>
<evidence type="ECO:0000256" key="1">
    <source>
        <dbReference type="SAM" id="Phobius"/>
    </source>
</evidence>
<evidence type="ECO:0000313" key="2">
    <source>
        <dbReference type="EMBL" id="EEZ92831.1"/>
    </source>
</evidence>
<reference evidence="2 3" key="1">
    <citation type="journal article" date="2010" name="Proc. Natl. Acad. Sci. U.S.A.">
        <title>Enigmatic, ultrasmall, uncultivated Archaea.</title>
        <authorList>
            <person name="Baker B.J."/>
            <person name="Comolli L.R."/>
            <person name="Dick G.J."/>
            <person name="Hauser L.J."/>
            <person name="Hyatt D."/>
            <person name="Dill B.D."/>
            <person name="Land M.L."/>
            <person name="Verberkmoes N.C."/>
            <person name="Hettich R.L."/>
            <person name="Banfield J.F."/>
        </authorList>
    </citation>
    <scope>NUCLEOTIDE SEQUENCE [LARGE SCALE GENOMIC DNA]</scope>
</reference>
<keyword evidence="1" id="KW-0812">Transmembrane</keyword>
<gene>
    <name evidence="2" type="ORF">BJBARM4_0540</name>
</gene>
<dbReference type="EMBL" id="GG730047">
    <property type="protein sequence ID" value="EEZ92831.1"/>
    <property type="molecule type" value="Genomic_DNA"/>
</dbReference>
<keyword evidence="1" id="KW-0472">Membrane</keyword>
<protein>
    <submittedName>
        <fullName evidence="2">Uncharacterized protein</fullName>
    </submittedName>
</protein>
<feature type="transmembrane region" description="Helical" evidence="1">
    <location>
        <begin position="39"/>
        <end position="62"/>
    </location>
</feature>